<dbReference type="RefSeq" id="WP_275682813.1">
    <property type="nucleotide sequence ID" value="NZ_JAJLJH010000003.1"/>
</dbReference>
<evidence type="ECO:0000313" key="4">
    <source>
        <dbReference type="EMBL" id="MCK9686773.1"/>
    </source>
</evidence>
<dbReference type="Pfam" id="PF01370">
    <property type="entry name" value="Epimerase"/>
    <property type="match status" value="1"/>
</dbReference>
<keyword evidence="1" id="KW-0560">Oxidoreductase</keyword>
<comment type="similarity">
    <text evidence="2">Belongs to the NAD(P)-dependent epimerase/dehydratase family. Dihydroflavonol-4-reductase subfamily.</text>
</comment>
<dbReference type="InterPro" id="IPR036291">
    <property type="entry name" value="NAD(P)-bd_dom_sf"/>
</dbReference>
<accession>A0A9X1YL67</accession>
<evidence type="ECO:0000313" key="5">
    <source>
        <dbReference type="Proteomes" id="UP001139353"/>
    </source>
</evidence>
<dbReference type="PANTHER" id="PTHR10366:SF564">
    <property type="entry name" value="STEROL-4-ALPHA-CARBOXYLATE 3-DEHYDROGENASE, DECARBOXYLATING"/>
    <property type="match status" value="1"/>
</dbReference>
<dbReference type="FunFam" id="3.40.50.720:FF:000336">
    <property type="entry name" value="Aldehyde reductase"/>
    <property type="match status" value="1"/>
</dbReference>
<dbReference type="Gene3D" id="3.40.50.720">
    <property type="entry name" value="NAD(P)-binding Rossmann-like Domain"/>
    <property type="match status" value="1"/>
</dbReference>
<dbReference type="SUPFAM" id="SSF51735">
    <property type="entry name" value="NAD(P)-binding Rossmann-fold domains"/>
    <property type="match status" value="1"/>
</dbReference>
<proteinExistence type="inferred from homology"/>
<feature type="domain" description="NAD-dependent epimerase/dehydratase" evidence="3">
    <location>
        <begin position="6"/>
        <end position="244"/>
    </location>
</feature>
<dbReference type="CDD" id="cd05227">
    <property type="entry name" value="AR_SDR_e"/>
    <property type="match status" value="1"/>
</dbReference>
<dbReference type="AlphaFoldDB" id="A0A9X1YL67"/>
<dbReference type="GO" id="GO:0016616">
    <property type="term" value="F:oxidoreductase activity, acting on the CH-OH group of donors, NAD or NADP as acceptor"/>
    <property type="evidence" value="ECO:0007669"/>
    <property type="project" value="TreeGrafter"/>
</dbReference>
<sequence>MSGELVLVTGGSGFIATHCILQLLAAGHRVRTTVRSLKREPEVRATLKAAGADAGDRLAFFAADLTADAGWAAAAAGCDFVQHVASPFPINVPRHEDELIVPAREGALRVLRAARDAGVKRVVQTSSFAAVGYGHPQMPRPFNEHDWTHVDGPGLTAYAKSKTLAERAAWDFMAREGGAMELAVVNPVGVFGPVLGADFSTSIEIVKRLMDGAVPALPRITFGVVDVRDVADLHLKAMTAPEAAGERFLAVAGDFLSMHDIAMVLKNRLGDAARRVPTRELPDWLVRTVALVDKSAGQIVPELGKRKNATSEKARRTLGWSPRSAEDALVATAESLARLGLLKR</sequence>
<evidence type="ECO:0000256" key="2">
    <source>
        <dbReference type="ARBA" id="ARBA00023445"/>
    </source>
</evidence>
<reference evidence="4" key="1">
    <citation type="submission" date="2021-11" db="EMBL/GenBank/DDBJ databases">
        <title>BS-T2-15 a new species belonging to the Comamonadaceae family isolated from the soil of a French oak forest.</title>
        <authorList>
            <person name="Mieszkin S."/>
            <person name="Alain K."/>
        </authorList>
    </citation>
    <scope>NUCLEOTIDE SEQUENCE</scope>
    <source>
        <strain evidence="4">BS-T2-15</strain>
    </source>
</reference>
<comment type="caution">
    <text evidence="4">The sequence shown here is derived from an EMBL/GenBank/DDBJ whole genome shotgun (WGS) entry which is preliminary data.</text>
</comment>
<protein>
    <submittedName>
        <fullName evidence="4">Aldehyde reductase</fullName>
    </submittedName>
</protein>
<dbReference type="InterPro" id="IPR050425">
    <property type="entry name" value="NAD(P)_dehydrat-like"/>
</dbReference>
<dbReference type="EMBL" id="JAJLJH010000003">
    <property type="protein sequence ID" value="MCK9686773.1"/>
    <property type="molecule type" value="Genomic_DNA"/>
</dbReference>
<name>A0A9X1YL67_9BURK</name>
<dbReference type="Proteomes" id="UP001139353">
    <property type="component" value="Unassembled WGS sequence"/>
</dbReference>
<dbReference type="PANTHER" id="PTHR10366">
    <property type="entry name" value="NAD DEPENDENT EPIMERASE/DEHYDRATASE"/>
    <property type="match status" value="1"/>
</dbReference>
<gene>
    <name evidence="4" type="ORF">LPC04_13755</name>
</gene>
<keyword evidence="5" id="KW-1185">Reference proteome</keyword>
<evidence type="ECO:0000259" key="3">
    <source>
        <dbReference type="Pfam" id="PF01370"/>
    </source>
</evidence>
<organism evidence="4 5">
    <name type="scientific">Scleromatobacter humisilvae</name>
    <dbReference type="NCBI Taxonomy" id="2897159"/>
    <lineage>
        <taxon>Bacteria</taxon>
        <taxon>Pseudomonadati</taxon>
        <taxon>Pseudomonadota</taxon>
        <taxon>Betaproteobacteria</taxon>
        <taxon>Burkholderiales</taxon>
        <taxon>Sphaerotilaceae</taxon>
        <taxon>Scleromatobacter</taxon>
    </lineage>
</organism>
<dbReference type="InterPro" id="IPR001509">
    <property type="entry name" value="Epimerase_deHydtase"/>
</dbReference>
<evidence type="ECO:0000256" key="1">
    <source>
        <dbReference type="ARBA" id="ARBA00023002"/>
    </source>
</evidence>